<keyword evidence="2" id="KW-1185">Reference proteome</keyword>
<dbReference type="Proteomes" id="UP001177021">
    <property type="component" value="Unassembled WGS sequence"/>
</dbReference>
<reference evidence="1" key="1">
    <citation type="submission" date="2023-10" db="EMBL/GenBank/DDBJ databases">
        <authorList>
            <person name="Rodriguez Cubillos JULIANA M."/>
            <person name="De Vega J."/>
        </authorList>
    </citation>
    <scope>NUCLEOTIDE SEQUENCE</scope>
</reference>
<proteinExistence type="predicted"/>
<sequence>MKIFIEGIDCDVWDVVVNGPFVPTHLVNDVVANKPRNLWTKEDKEKVQYNLKAKTIISIALSMDEFYRVCLKAKNSNWYLDSGCSKHMTGDKSKFSLLTSKNGGYVSYGDNNKGKIIGIGTIGSDHVQKGDCLIEFVETSKQLADIFTKPLPKENFFFIRTELGILNQSCIE</sequence>
<evidence type="ECO:0000313" key="2">
    <source>
        <dbReference type="Proteomes" id="UP001177021"/>
    </source>
</evidence>
<comment type="caution">
    <text evidence="1">The sequence shown here is derived from an EMBL/GenBank/DDBJ whole genome shotgun (WGS) entry which is preliminary data.</text>
</comment>
<gene>
    <name evidence="1" type="ORF">MILVUS5_LOCUS20028</name>
</gene>
<accession>A0ACB0K5E9</accession>
<protein>
    <submittedName>
        <fullName evidence="1">Uncharacterized protein</fullName>
    </submittedName>
</protein>
<dbReference type="EMBL" id="CASHSV030000206">
    <property type="protein sequence ID" value="CAJ2652564.1"/>
    <property type="molecule type" value="Genomic_DNA"/>
</dbReference>
<organism evidence="1 2">
    <name type="scientific">Trifolium pratense</name>
    <name type="common">Red clover</name>
    <dbReference type="NCBI Taxonomy" id="57577"/>
    <lineage>
        <taxon>Eukaryota</taxon>
        <taxon>Viridiplantae</taxon>
        <taxon>Streptophyta</taxon>
        <taxon>Embryophyta</taxon>
        <taxon>Tracheophyta</taxon>
        <taxon>Spermatophyta</taxon>
        <taxon>Magnoliopsida</taxon>
        <taxon>eudicotyledons</taxon>
        <taxon>Gunneridae</taxon>
        <taxon>Pentapetalae</taxon>
        <taxon>rosids</taxon>
        <taxon>fabids</taxon>
        <taxon>Fabales</taxon>
        <taxon>Fabaceae</taxon>
        <taxon>Papilionoideae</taxon>
        <taxon>50 kb inversion clade</taxon>
        <taxon>NPAAA clade</taxon>
        <taxon>Hologalegina</taxon>
        <taxon>IRL clade</taxon>
        <taxon>Trifolieae</taxon>
        <taxon>Trifolium</taxon>
    </lineage>
</organism>
<evidence type="ECO:0000313" key="1">
    <source>
        <dbReference type="EMBL" id="CAJ2652564.1"/>
    </source>
</evidence>
<name>A0ACB0K5E9_TRIPR</name>